<sequence>MERNNPLDGSAGLSFFFICGKGLEREDQFYRIIHTAKIEEVLQVPDYFAQLEELLTRSTDFKLKFLG</sequence>
<protein>
    <submittedName>
        <fullName evidence="1">Uncharacterized protein</fullName>
    </submittedName>
</protein>
<evidence type="ECO:0000313" key="2">
    <source>
        <dbReference type="Proteomes" id="UP001290455"/>
    </source>
</evidence>
<name>A0ABU5IXL2_9BACI</name>
<evidence type="ECO:0000313" key="1">
    <source>
        <dbReference type="EMBL" id="MDZ5471881.1"/>
    </source>
</evidence>
<gene>
    <name evidence="1" type="ORF">SM124_08980</name>
</gene>
<reference evidence="1 2" key="1">
    <citation type="submission" date="2023-11" db="EMBL/GenBank/DDBJ databases">
        <title>Bacillus jintuensis, isolated from a mudflat on the Beibu Gulf coast.</title>
        <authorList>
            <person name="Li M."/>
        </authorList>
    </citation>
    <scope>NUCLEOTIDE SEQUENCE [LARGE SCALE GENOMIC DNA]</scope>
    <source>
        <strain evidence="1 2">31A1R</strain>
    </source>
</reference>
<accession>A0ABU5IXL2</accession>
<comment type="caution">
    <text evidence="1">The sequence shown here is derived from an EMBL/GenBank/DDBJ whole genome shotgun (WGS) entry which is preliminary data.</text>
</comment>
<dbReference type="RefSeq" id="WP_322446170.1">
    <property type="nucleotide sequence ID" value="NZ_JAXOFX010000004.1"/>
</dbReference>
<dbReference type="EMBL" id="JAXOFX010000004">
    <property type="protein sequence ID" value="MDZ5471881.1"/>
    <property type="molecule type" value="Genomic_DNA"/>
</dbReference>
<proteinExistence type="predicted"/>
<dbReference type="Proteomes" id="UP001290455">
    <property type="component" value="Unassembled WGS sequence"/>
</dbReference>
<keyword evidence="2" id="KW-1185">Reference proteome</keyword>
<organism evidence="1 2">
    <name type="scientific">Robertmurraya mangrovi</name>
    <dbReference type="NCBI Taxonomy" id="3098077"/>
    <lineage>
        <taxon>Bacteria</taxon>
        <taxon>Bacillati</taxon>
        <taxon>Bacillota</taxon>
        <taxon>Bacilli</taxon>
        <taxon>Bacillales</taxon>
        <taxon>Bacillaceae</taxon>
        <taxon>Robertmurraya</taxon>
    </lineage>
</organism>